<dbReference type="EMBL" id="JAJFAZ020000003">
    <property type="protein sequence ID" value="KAI5336216.1"/>
    <property type="molecule type" value="Genomic_DNA"/>
</dbReference>
<evidence type="ECO:0000313" key="1">
    <source>
        <dbReference type="EMBL" id="KAI5336216.1"/>
    </source>
</evidence>
<dbReference type="Proteomes" id="UP001054821">
    <property type="component" value="Chromosome 3"/>
</dbReference>
<protein>
    <submittedName>
        <fullName evidence="1">Uncharacterized protein</fullName>
    </submittedName>
</protein>
<comment type="caution">
    <text evidence="1">The sequence shown here is derived from an EMBL/GenBank/DDBJ whole genome shotgun (WGS) entry which is preliminary data.</text>
</comment>
<reference evidence="1 2" key="1">
    <citation type="journal article" date="2022" name="G3 (Bethesda)">
        <title>Whole-genome sequence and methylome profiling of the almond [Prunus dulcis (Mill.) D.A. Webb] cultivar 'Nonpareil'.</title>
        <authorList>
            <person name="D'Amico-Willman K.M."/>
            <person name="Ouma W.Z."/>
            <person name="Meulia T."/>
            <person name="Sideli G.M."/>
            <person name="Gradziel T.M."/>
            <person name="Fresnedo-Ramirez J."/>
        </authorList>
    </citation>
    <scope>NUCLEOTIDE SEQUENCE [LARGE SCALE GENOMIC DNA]</scope>
    <source>
        <strain evidence="1">Clone GOH B32 T37-40</strain>
    </source>
</reference>
<accession>A0AAD4Z890</accession>
<keyword evidence="2" id="KW-1185">Reference proteome</keyword>
<proteinExistence type="predicted"/>
<organism evidence="1 2">
    <name type="scientific">Prunus dulcis</name>
    <name type="common">Almond</name>
    <name type="synonym">Amygdalus dulcis</name>
    <dbReference type="NCBI Taxonomy" id="3755"/>
    <lineage>
        <taxon>Eukaryota</taxon>
        <taxon>Viridiplantae</taxon>
        <taxon>Streptophyta</taxon>
        <taxon>Embryophyta</taxon>
        <taxon>Tracheophyta</taxon>
        <taxon>Spermatophyta</taxon>
        <taxon>Magnoliopsida</taxon>
        <taxon>eudicotyledons</taxon>
        <taxon>Gunneridae</taxon>
        <taxon>Pentapetalae</taxon>
        <taxon>rosids</taxon>
        <taxon>fabids</taxon>
        <taxon>Rosales</taxon>
        <taxon>Rosaceae</taxon>
        <taxon>Amygdaloideae</taxon>
        <taxon>Amygdaleae</taxon>
        <taxon>Prunus</taxon>
    </lineage>
</organism>
<name>A0AAD4Z890_PRUDU</name>
<sequence length="103" mass="11411">MDDAMILEELIKIMVEKFSAIVETKNLNSSMKLCFHHLIELLKLGTDFPCCFEKGNPEAEAGASAVGAARLIGSEVEDVLSDLLLFLRGALEWSHQSRYPINS</sequence>
<gene>
    <name evidence="1" type="ORF">L3X38_015483</name>
</gene>
<evidence type="ECO:0000313" key="2">
    <source>
        <dbReference type="Proteomes" id="UP001054821"/>
    </source>
</evidence>
<dbReference type="AlphaFoldDB" id="A0AAD4Z890"/>